<evidence type="ECO:0000256" key="2">
    <source>
        <dbReference type="ARBA" id="ARBA00005528"/>
    </source>
</evidence>
<keyword evidence="4" id="KW-0963">Cytoplasm</keyword>
<evidence type="ECO:0000256" key="7">
    <source>
        <dbReference type="ARBA" id="ARBA00022679"/>
    </source>
</evidence>
<evidence type="ECO:0000256" key="5">
    <source>
        <dbReference type="ARBA" id="ARBA00022552"/>
    </source>
</evidence>
<dbReference type="AlphaFoldDB" id="X1FXF5"/>
<dbReference type="PANTHER" id="PTHR30027:SF3">
    <property type="entry name" value="16S RRNA (URACIL(1498)-N(3))-METHYLTRANSFERASE"/>
    <property type="match status" value="1"/>
</dbReference>
<evidence type="ECO:0000313" key="12">
    <source>
        <dbReference type="EMBL" id="GAH33984.1"/>
    </source>
</evidence>
<keyword evidence="5" id="KW-0698">rRNA processing</keyword>
<comment type="caution">
    <text evidence="12">The sequence shown here is derived from an EMBL/GenBank/DDBJ whole genome shotgun (WGS) entry which is preliminary data.</text>
</comment>
<dbReference type="InterPro" id="IPR029028">
    <property type="entry name" value="Alpha/beta_knot_MTases"/>
</dbReference>
<comment type="similarity">
    <text evidence="2">Belongs to the RNA methyltransferase RsmE family.</text>
</comment>
<dbReference type="CDD" id="cd18084">
    <property type="entry name" value="RsmE-like"/>
    <property type="match status" value="1"/>
</dbReference>
<reference evidence="12" key="1">
    <citation type="journal article" date="2014" name="Front. Microbiol.">
        <title>High frequency of phylogenetically diverse reductive dehalogenase-homologous genes in deep subseafloor sedimentary metagenomes.</title>
        <authorList>
            <person name="Kawai M."/>
            <person name="Futagami T."/>
            <person name="Toyoda A."/>
            <person name="Takaki Y."/>
            <person name="Nishi S."/>
            <person name="Hori S."/>
            <person name="Arai W."/>
            <person name="Tsubouchi T."/>
            <person name="Morono Y."/>
            <person name="Uchiyama I."/>
            <person name="Ito T."/>
            <person name="Fujiyama A."/>
            <person name="Inagaki F."/>
            <person name="Takami H."/>
        </authorList>
    </citation>
    <scope>NUCLEOTIDE SEQUENCE</scope>
    <source>
        <strain evidence="12">Expedition CK06-06</strain>
    </source>
</reference>
<comment type="catalytic activity">
    <reaction evidence="10">
        <text>uridine(1498) in 16S rRNA + S-adenosyl-L-methionine = N(3)-methyluridine(1498) in 16S rRNA + S-adenosyl-L-homocysteine + H(+)</text>
        <dbReference type="Rhea" id="RHEA:42920"/>
        <dbReference type="Rhea" id="RHEA-COMP:10283"/>
        <dbReference type="Rhea" id="RHEA-COMP:10284"/>
        <dbReference type="ChEBI" id="CHEBI:15378"/>
        <dbReference type="ChEBI" id="CHEBI:57856"/>
        <dbReference type="ChEBI" id="CHEBI:59789"/>
        <dbReference type="ChEBI" id="CHEBI:65315"/>
        <dbReference type="ChEBI" id="CHEBI:74502"/>
        <dbReference type="EC" id="2.1.1.193"/>
    </reaction>
</comment>
<dbReference type="NCBIfam" id="TIGR00046">
    <property type="entry name" value="RsmE family RNA methyltransferase"/>
    <property type="match status" value="1"/>
</dbReference>
<feature type="domain" description="Ribosomal RNA small subunit methyltransferase E methyltransferase" evidence="11">
    <location>
        <begin position="1"/>
        <end position="150"/>
    </location>
</feature>
<evidence type="ECO:0000256" key="6">
    <source>
        <dbReference type="ARBA" id="ARBA00022603"/>
    </source>
</evidence>
<name>X1FXF5_9ZZZZ</name>
<dbReference type="GO" id="GO:0070475">
    <property type="term" value="P:rRNA base methylation"/>
    <property type="evidence" value="ECO:0007669"/>
    <property type="project" value="TreeGrafter"/>
</dbReference>
<dbReference type="Pfam" id="PF04452">
    <property type="entry name" value="Methyltrans_RNA"/>
    <property type="match status" value="1"/>
</dbReference>
<dbReference type="GO" id="GO:0070042">
    <property type="term" value="F:rRNA (uridine-N3-)-methyltransferase activity"/>
    <property type="evidence" value="ECO:0007669"/>
    <property type="project" value="TreeGrafter"/>
</dbReference>
<evidence type="ECO:0000259" key="11">
    <source>
        <dbReference type="Pfam" id="PF04452"/>
    </source>
</evidence>
<keyword evidence="7" id="KW-0808">Transferase</keyword>
<dbReference type="InterPro" id="IPR046886">
    <property type="entry name" value="RsmE_MTase_dom"/>
</dbReference>
<dbReference type="SUPFAM" id="SSF75217">
    <property type="entry name" value="alpha/beta knot"/>
    <property type="match status" value="1"/>
</dbReference>
<protein>
    <recommendedName>
        <fullName evidence="3">16S rRNA (uracil(1498)-N(3))-methyltransferase</fullName>
        <ecNumber evidence="3">2.1.1.193</ecNumber>
    </recommendedName>
</protein>
<accession>X1FXF5</accession>
<keyword evidence="8" id="KW-0949">S-adenosyl-L-methionine</keyword>
<evidence type="ECO:0000256" key="10">
    <source>
        <dbReference type="ARBA" id="ARBA00047944"/>
    </source>
</evidence>
<dbReference type="EC" id="2.1.1.193" evidence="3"/>
<evidence type="ECO:0000256" key="4">
    <source>
        <dbReference type="ARBA" id="ARBA00022490"/>
    </source>
</evidence>
<evidence type="ECO:0000256" key="1">
    <source>
        <dbReference type="ARBA" id="ARBA00004496"/>
    </source>
</evidence>
<organism evidence="12">
    <name type="scientific">marine sediment metagenome</name>
    <dbReference type="NCBI Taxonomy" id="412755"/>
    <lineage>
        <taxon>unclassified sequences</taxon>
        <taxon>metagenomes</taxon>
        <taxon>ecological metagenomes</taxon>
    </lineage>
</organism>
<proteinExistence type="inferred from homology"/>
<dbReference type="Gene3D" id="3.40.1280.10">
    <property type="match status" value="1"/>
</dbReference>
<gene>
    <name evidence="12" type="ORF">S03H2_17814</name>
</gene>
<dbReference type="PANTHER" id="PTHR30027">
    <property type="entry name" value="RIBOSOMAL RNA SMALL SUBUNIT METHYLTRANSFERASE E"/>
    <property type="match status" value="1"/>
</dbReference>
<comment type="function">
    <text evidence="9">Specifically methylates the N3 position of the uracil ring of uridine 1498 (m3U1498) in 16S rRNA. Acts on the fully assembled 30S ribosomal subunit.</text>
</comment>
<evidence type="ECO:0000256" key="9">
    <source>
        <dbReference type="ARBA" id="ARBA00025699"/>
    </source>
</evidence>
<dbReference type="InterPro" id="IPR029026">
    <property type="entry name" value="tRNA_m1G_MTases_N"/>
</dbReference>
<comment type="subcellular location">
    <subcellularLocation>
        <location evidence="1">Cytoplasm</location>
    </subcellularLocation>
</comment>
<keyword evidence="6" id="KW-0489">Methyltransferase</keyword>
<evidence type="ECO:0000256" key="3">
    <source>
        <dbReference type="ARBA" id="ARBA00012328"/>
    </source>
</evidence>
<dbReference type="EMBL" id="BARU01009210">
    <property type="protein sequence ID" value="GAH33984.1"/>
    <property type="molecule type" value="Genomic_DNA"/>
</dbReference>
<dbReference type="InterPro" id="IPR006700">
    <property type="entry name" value="RsmE"/>
</dbReference>
<dbReference type="GO" id="GO:0005737">
    <property type="term" value="C:cytoplasm"/>
    <property type="evidence" value="ECO:0007669"/>
    <property type="project" value="UniProtKB-SubCell"/>
</dbReference>
<evidence type="ECO:0000256" key="8">
    <source>
        <dbReference type="ARBA" id="ARBA00022691"/>
    </source>
</evidence>
<sequence>MDGIIRQATEAGVCRIIPIISANSVFRIEAAEEGRKKVKRWQRIAREAMQQSGAARLPVIEQPALLPEITARMEKEELKVFFHQSPIAAFTLHNLLARGPGTISLCVGPEGGFTADEVELLKEREFYPVYMGDTVLRTETAGIFAVAAVQIILQESEAWKVTG</sequence>